<sequence>MLCTVTGLKTSHNIQIYTFTYNYSLTHICYKGCLHDAIEALSYRMEDNEETENIAIGIDLGTTSCCMAVFHNNTVEIIPNTYGGNYTPSYVYIGEDGEKVGLAAKEESFQSPDRTYYNIKRLIGLSCNDETVQASVQRLPFKVLNFRNVPKLIINGDYCHPEQITAKLLYHLRKQAEKYLRRKITETVIAVPVHFNEGQRQATKDSAAIAGFKNIRVINDSTATAISYCHQKCPSRKETILIFDLGGSFLDVAVATVENQNIKIVAVGGDTNLGGDEIDRSILEWCNQKLKLNLENGTRTCFTNERIQAWKKLQILRDQCENVKINLSDSQFDSLQLNFLHNERIVISRDNLDTLNIKLYQKCINSIDQVITDANISKGEIDEIILVGGSSKTPQLRQMISEYFGGKPLYSQLNEDQAVARGSAIAANSIFGGKQNNISFRDVVSVPIGIQLIQPGTNVRYFQPVIRKNFKLPCSKFICSKTRESGQVPVFIIRQGHDFDDVYKNYLIGEFHGENLPLKFPQGTNFFLTLHVNEEGMVDLEAMYETKFKSGKIQLKRMNSSRLSLGDVVRLRITELCLT</sequence>
<gene>
    <name evidence="5" type="ORF">AFUS01_LOCUS19486</name>
</gene>
<keyword evidence="3 4" id="KW-0067">ATP-binding</keyword>
<evidence type="ECO:0000313" key="5">
    <source>
        <dbReference type="EMBL" id="CAG7730870.1"/>
    </source>
</evidence>
<comment type="similarity">
    <text evidence="1 4">Belongs to the heat shock protein 70 family.</text>
</comment>
<keyword evidence="6" id="KW-1185">Reference proteome</keyword>
<evidence type="ECO:0000256" key="1">
    <source>
        <dbReference type="ARBA" id="ARBA00007381"/>
    </source>
</evidence>
<dbReference type="PANTHER" id="PTHR19375">
    <property type="entry name" value="HEAT SHOCK PROTEIN 70KDA"/>
    <property type="match status" value="1"/>
</dbReference>
<proteinExistence type="inferred from homology"/>
<dbReference type="CDD" id="cd24028">
    <property type="entry name" value="ASKHA_NBD_HSP70_HSPA1-like"/>
    <property type="match status" value="1"/>
</dbReference>
<accession>A0A8J2KRM0</accession>
<dbReference type="Proteomes" id="UP000708208">
    <property type="component" value="Unassembled WGS sequence"/>
</dbReference>
<dbReference type="PROSITE" id="PS00297">
    <property type="entry name" value="HSP70_1"/>
    <property type="match status" value="1"/>
</dbReference>
<dbReference type="AlphaFoldDB" id="A0A8J2KRM0"/>
<evidence type="ECO:0008006" key="7">
    <source>
        <dbReference type="Google" id="ProtNLM"/>
    </source>
</evidence>
<name>A0A8J2KRM0_9HEXA</name>
<evidence type="ECO:0000313" key="6">
    <source>
        <dbReference type="Proteomes" id="UP000708208"/>
    </source>
</evidence>
<dbReference type="GO" id="GO:0005524">
    <property type="term" value="F:ATP binding"/>
    <property type="evidence" value="ECO:0007669"/>
    <property type="project" value="UniProtKB-KW"/>
</dbReference>
<evidence type="ECO:0000256" key="4">
    <source>
        <dbReference type="RuleBase" id="RU003322"/>
    </source>
</evidence>
<dbReference type="EMBL" id="CAJVCH010201711">
    <property type="protein sequence ID" value="CAG7730870.1"/>
    <property type="molecule type" value="Genomic_DNA"/>
</dbReference>
<reference evidence="5" key="1">
    <citation type="submission" date="2021-06" db="EMBL/GenBank/DDBJ databases">
        <authorList>
            <person name="Hodson N. C."/>
            <person name="Mongue J. A."/>
            <person name="Jaron S. K."/>
        </authorList>
    </citation>
    <scope>NUCLEOTIDE SEQUENCE</scope>
</reference>
<protein>
    <recommendedName>
        <fullName evidence="7">Heat shock protein 70</fullName>
    </recommendedName>
</protein>
<dbReference type="InterPro" id="IPR018181">
    <property type="entry name" value="Heat_shock_70_CS"/>
</dbReference>
<comment type="caution">
    <text evidence="5">The sequence shown here is derived from an EMBL/GenBank/DDBJ whole genome shotgun (WGS) entry which is preliminary data.</text>
</comment>
<dbReference type="GO" id="GO:0140662">
    <property type="term" value="F:ATP-dependent protein folding chaperone"/>
    <property type="evidence" value="ECO:0007669"/>
    <property type="project" value="InterPro"/>
</dbReference>
<organism evidence="5 6">
    <name type="scientific">Allacma fusca</name>
    <dbReference type="NCBI Taxonomy" id="39272"/>
    <lineage>
        <taxon>Eukaryota</taxon>
        <taxon>Metazoa</taxon>
        <taxon>Ecdysozoa</taxon>
        <taxon>Arthropoda</taxon>
        <taxon>Hexapoda</taxon>
        <taxon>Collembola</taxon>
        <taxon>Symphypleona</taxon>
        <taxon>Sminthuridae</taxon>
        <taxon>Allacma</taxon>
    </lineage>
</organism>
<evidence type="ECO:0000256" key="3">
    <source>
        <dbReference type="ARBA" id="ARBA00022840"/>
    </source>
</evidence>
<dbReference type="Pfam" id="PF00012">
    <property type="entry name" value="HSP70"/>
    <property type="match status" value="1"/>
</dbReference>
<evidence type="ECO:0000256" key="2">
    <source>
        <dbReference type="ARBA" id="ARBA00022741"/>
    </source>
</evidence>
<dbReference type="OrthoDB" id="29851at2759"/>
<dbReference type="InterPro" id="IPR013126">
    <property type="entry name" value="Hsp_70_fam"/>
</dbReference>
<keyword evidence="2 4" id="KW-0547">Nucleotide-binding</keyword>